<dbReference type="Gene3D" id="3.30.70.100">
    <property type="match status" value="1"/>
</dbReference>
<dbReference type="OrthoDB" id="165368at2"/>
<keyword evidence="3" id="KW-1185">Reference proteome</keyword>
<accession>A0A1J4N1H0</accession>
<dbReference type="RefSeq" id="WP_045547547.1">
    <property type="nucleotide sequence ID" value="NZ_JZDQ02000040.1"/>
</dbReference>
<dbReference type="AlphaFoldDB" id="A0A1J4N1H0"/>
<sequence length="114" mass="12108">MNIEYGFQATMTAKEGKADELVELLLSGPTVGPSAHEGCLVFLVSRSATQPDVVHLVEGWVSEEVHHAVFDDPESQGYIARFAELVADSTYADFVPLGGKAILAQATSVSATGR</sequence>
<keyword evidence="2" id="KW-0503">Monooxygenase</keyword>
<keyword evidence="2" id="KW-0560">Oxidoreductase</keyword>
<proteinExistence type="predicted"/>
<organism evidence="2 3">
    <name type="scientific">Nocardioides luteus</name>
    <dbReference type="NCBI Taxonomy" id="1844"/>
    <lineage>
        <taxon>Bacteria</taxon>
        <taxon>Bacillati</taxon>
        <taxon>Actinomycetota</taxon>
        <taxon>Actinomycetes</taxon>
        <taxon>Propionibacteriales</taxon>
        <taxon>Nocardioidaceae</taxon>
        <taxon>Nocardioides</taxon>
    </lineage>
</organism>
<name>A0A1J4N1H0_9ACTN</name>
<protein>
    <submittedName>
        <fullName evidence="2">Antibiotic biosynthesis monooxygenase</fullName>
    </submittedName>
</protein>
<comment type="caution">
    <text evidence="2">The sequence shown here is derived from an EMBL/GenBank/DDBJ whole genome shotgun (WGS) entry which is preliminary data.</text>
</comment>
<dbReference type="EMBL" id="JZDQ02000040">
    <property type="protein sequence ID" value="OIJ24400.1"/>
    <property type="molecule type" value="Genomic_DNA"/>
</dbReference>
<evidence type="ECO:0000313" key="2">
    <source>
        <dbReference type="EMBL" id="OIJ24400.1"/>
    </source>
</evidence>
<gene>
    <name evidence="2" type="ORF">UG56_023230</name>
</gene>
<evidence type="ECO:0000313" key="3">
    <source>
        <dbReference type="Proteomes" id="UP000033772"/>
    </source>
</evidence>
<dbReference type="SUPFAM" id="SSF54909">
    <property type="entry name" value="Dimeric alpha+beta barrel"/>
    <property type="match status" value="1"/>
</dbReference>
<dbReference type="Proteomes" id="UP000033772">
    <property type="component" value="Unassembled WGS sequence"/>
</dbReference>
<feature type="domain" description="ABM" evidence="1">
    <location>
        <begin position="5"/>
        <end position="94"/>
    </location>
</feature>
<dbReference type="InterPro" id="IPR011008">
    <property type="entry name" value="Dimeric_a/b-barrel"/>
</dbReference>
<dbReference type="Pfam" id="PF03992">
    <property type="entry name" value="ABM"/>
    <property type="match status" value="1"/>
</dbReference>
<dbReference type="STRING" id="1844.UG56_023230"/>
<reference evidence="2" key="1">
    <citation type="submission" date="2016-10" db="EMBL/GenBank/DDBJ databases">
        <title>Draft Genome Sequence of Nocardioides luteus Strain BAFB, an Alkane-Degrading Bacterium Isolated from JP-7 Polluted Soil.</title>
        <authorList>
            <person name="Brown L."/>
            <person name="Ruiz O.N."/>
            <person name="Gunasekera T."/>
        </authorList>
    </citation>
    <scope>NUCLEOTIDE SEQUENCE [LARGE SCALE GENOMIC DNA]</scope>
    <source>
        <strain evidence="2">BAFB</strain>
    </source>
</reference>
<evidence type="ECO:0000259" key="1">
    <source>
        <dbReference type="PROSITE" id="PS51725"/>
    </source>
</evidence>
<dbReference type="GO" id="GO:0004497">
    <property type="term" value="F:monooxygenase activity"/>
    <property type="evidence" value="ECO:0007669"/>
    <property type="project" value="UniProtKB-KW"/>
</dbReference>
<dbReference type="InterPro" id="IPR007138">
    <property type="entry name" value="ABM_dom"/>
</dbReference>
<dbReference type="PROSITE" id="PS51725">
    <property type="entry name" value="ABM"/>
    <property type="match status" value="1"/>
</dbReference>